<dbReference type="AlphaFoldDB" id="A0A6M3XP30"/>
<organism evidence="2">
    <name type="scientific">viral metagenome</name>
    <dbReference type="NCBI Taxonomy" id="1070528"/>
    <lineage>
        <taxon>unclassified sequences</taxon>
        <taxon>metagenomes</taxon>
        <taxon>organismal metagenomes</taxon>
    </lineage>
</organism>
<evidence type="ECO:0008006" key="3">
    <source>
        <dbReference type="Google" id="ProtNLM"/>
    </source>
</evidence>
<evidence type="ECO:0000313" key="1">
    <source>
        <dbReference type="EMBL" id="QJA76876.1"/>
    </source>
</evidence>
<dbReference type="EMBL" id="MT142249">
    <property type="protein sequence ID" value="QJA76876.1"/>
    <property type="molecule type" value="Genomic_DNA"/>
</dbReference>
<name>A0A6M3XP30_9ZZZZ</name>
<accession>A0A6M3XP30</accession>
<evidence type="ECO:0000313" key="2">
    <source>
        <dbReference type="EMBL" id="QJH99097.1"/>
    </source>
</evidence>
<dbReference type="EMBL" id="MT144768">
    <property type="protein sequence ID" value="QJH99097.1"/>
    <property type="molecule type" value="Genomic_DNA"/>
</dbReference>
<protein>
    <recommendedName>
        <fullName evidence="3">Tail tubular protein</fullName>
    </recommendedName>
</protein>
<reference evidence="2" key="1">
    <citation type="submission" date="2020-03" db="EMBL/GenBank/DDBJ databases">
        <title>The deep terrestrial virosphere.</title>
        <authorList>
            <person name="Holmfeldt K."/>
            <person name="Nilsson E."/>
            <person name="Simone D."/>
            <person name="Lopez-Fernandez M."/>
            <person name="Wu X."/>
            <person name="de Brujin I."/>
            <person name="Lundin D."/>
            <person name="Andersson A."/>
            <person name="Bertilsson S."/>
            <person name="Dopson M."/>
        </authorList>
    </citation>
    <scope>NUCLEOTIDE SEQUENCE</scope>
    <source>
        <strain evidence="1">MM415A01405</strain>
        <strain evidence="2">TM448B01489</strain>
    </source>
</reference>
<proteinExistence type="predicted"/>
<gene>
    <name evidence="1" type="ORF">MM415A01405_0007</name>
    <name evidence="2" type="ORF">TM448B01489_0009</name>
</gene>
<sequence length="218" mass="24661">MATAITEISKRVQPDVIGCPKIMVDRAVVDSIIRFCEDTYVLERGFEHDVETADVTAADNDSVTVTLSDYGITEKPLSVTEFRIDGGLWETSYIELLNDLDDLSIIAIQGAKFFNFPSDTNIKFYGIDAQDQTFYIKLSLCPLITMTTIDDFIYRRWRKAIESGARWELMSMPRKDWSDPIGAITNRSAYNDGVADAKISKDKGYTKGNTQVKSMRFF</sequence>